<feature type="binding site" evidence="8">
    <location>
        <position position="87"/>
    </location>
    <ligand>
        <name>Zn(2+)</name>
        <dbReference type="ChEBI" id="CHEBI:29105"/>
        <note>catalytic</note>
    </ligand>
</feature>
<comment type="similarity">
    <text evidence="1">Belongs to the cytidine and deoxycytidylate deaminase family. ADAT2 subfamily.</text>
</comment>
<comment type="subunit">
    <text evidence="2 8">Homodimer.</text>
</comment>
<evidence type="ECO:0000259" key="9">
    <source>
        <dbReference type="PROSITE" id="PS51747"/>
    </source>
</evidence>
<comment type="caution">
    <text evidence="10">The sequence shown here is derived from an EMBL/GenBank/DDBJ whole genome shotgun (WGS) entry which is preliminary data.</text>
</comment>
<feature type="binding site" evidence="8">
    <location>
        <position position="90"/>
    </location>
    <ligand>
        <name>Zn(2+)</name>
        <dbReference type="ChEBI" id="CHEBI:29105"/>
        <note>catalytic</note>
    </ligand>
</feature>
<protein>
    <recommendedName>
        <fullName evidence="8">tRNA-specific adenosine deaminase</fullName>
        <ecNumber evidence="8">3.5.4.33</ecNumber>
    </recommendedName>
</protein>
<evidence type="ECO:0000256" key="2">
    <source>
        <dbReference type="ARBA" id="ARBA00011738"/>
    </source>
</evidence>
<evidence type="ECO:0000256" key="3">
    <source>
        <dbReference type="ARBA" id="ARBA00022694"/>
    </source>
</evidence>
<evidence type="ECO:0000313" key="10">
    <source>
        <dbReference type="EMBL" id="GAA2029588.1"/>
    </source>
</evidence>
<dbReference type="PROSITE" id="PS51747">
    <property type="entry name" value="CYT_DCMP_DEAMINASES_2"/>
    <property type="match status" value="1"/>
</dbReference>
<dbReference type="EC" id="3.5.4.33" evidence="8"/>
<dbReference type="CDD" id="cd01285">
    <property type="entry name" value="nucleoside_deaminase"/>
    <property type="match status" value="1"/>
</dbReference>
<keyword evidence="6 8" id="KW-0862">Zinc</keyword>
<feature type="domain" description="CMP/dCMP-type deaminase" evidence="9">
    <location>
        <begin position="6"/>
        <end position="133"/>
    </location>
</feature>
<dbReference type="Pfam" id="PF14437">
    <property type="entry name" value="MafB19-deam"/>
    <property type="match status" value="1"/>
</dbReference>
<dbReference type="HAMAP" id="MF_00972">
    <property type="entry name" value="tRNA_aden_deaminase"/>
    <property type="match status" value="1"/>
</dbReference>
<evidence type="ECO:0000313" key="11">
    <source>
        <dbReference type="Proteomes" id="UP001501196"/>
    </source>
</evidence>
<dbReference type="InterPro" id="IPR002125">
    <property type="entry name" value="CMP_dCMP_dom"/>
</dbReference>
<dbReference type="InterPro" id="IPR016192">
    <property type="entry name" value="APOBEC/CMP_deaminase_Zn-bd"/>
</dbReference>
<dbReference type="SUPFAM" id="SSF53927">
    <property type="entry name" value="Cytidine deaminase-like"/>
    <property type="match status" value="1"/>
</dbReference>
<dbReference type="InterPro" id="IPR058535">
    <property type="entry name" value="MafB19-deam"/>
</dbReference>
<keyword evidence="4 8" id="KW-0479">Metal-binding</keyword>
<evidence type="ECO:0000256" key="5">
    <source>
        <dbReference type="ARBA" id="ARBA00022801"/>
    </source>
</evidence>
<dbReference type="InterPro" id="IPR016193">
    <property type="entry name" value="Cytidine_deaminase-like"/>
</dbReference>
<dbReference type="PANTHER" id="PTHR11079:SF202">
    <property type="entry name" value="TRNA-SPECIFIC ADENOSINE DEAMINASE"/>
    <property type="match status" value="1"/>
</dbReference>
<comment type="function">
    <text evidence="8">Catalyzes the deamination of adenosine to inosine at the wobble position 34 of tRNA(Arg2).</text>
</comment>
<dbReference type="Gene3D" id="3.40.140.10">
    <property type="entry name" value="Cytidine Deaminase, domain 2"/>
    <property type="match status" value="1"/>
</dbReference>
<dbReference type="EMBL" id="BAAAPW010000002">
    <property type="protein sequence ID" value="GAA2029588.1"/>
    <property type="molecule type" value="Genomic_DNA"/>
</dbReference>
<dbReference type="RefSeq" id="WP_344370264.1">
    <property type="nucleotide sequence ID" value="NZ_BAAAPW010000002.1"/>
</dbReference>
<name>A0ABN2U631_9MICO</name>
<evidence type="ECO:0000256" key="4">
    <source>
        <dbReference type="ARBA" id="ARBA00022723"/>
    </source>
</evidence>
<keyword evidence="11" id="KW-1185">Reference proteome</keyword>
<dbReference type="InterPro" id="IPR028883">
    <property type="entry name" value="tRNA_aden_deaminase"/>
</dbReference>
<keyword evidence="3 8" id="KW-0819">tRNA processing</keyword>
<dbReference type="Proteomes" id="UP001501196">
    <property type="component" value="Unassembled WGS sequence"/>
</dbReference>
<accession>A0ABN2U631</accession>
<organism evidence="10 11">
    <name type="scientific">Agromyces tropicus</name>
    <dbReference type="NCBI Taxonomy" id="555371"/>
    <lineage>
        <taxon>Bacteria</taxon>
        <taxon>Bacillati</taxon>
        <taxon>Actinomycetota</taxon>
        <taxon>Actinomycetes</taxon>
        <taxon>Micrococcales</taxon>
        <taxon>Microbacteriaceae</taxon>
        <taxon>Agromyces</taxon>
    </lineage>
</organism>
<gene>
    <name evidence="8 10" type="primary">tadA</name>
    <name evidence="10" type="ORF">GCM10009819_11550</name>
</gene>
<feature type="active site" description="Proton donor" evidence="8">
    <location>
        <position position="59"/>
    </location>
</feature>
<dbReference type="PROSITE" id="PS00903">
    <property type="entry name" value="CYT_DCMP_DEAMINASES_1"/>
    <property type="match status" value="1"/>
</dbReference>
<comment type="cofactor">
    <cofactor evidence="8">
        <name>Zn(2+)</name>
        <dbReference type="ChEBI" id="CHEBI:29105"/>
    </cofactor>
    <text evidence="8">Binds 1 zinc ion per subunit.</text>
</comment>
<dbReference type="NCBIfam" id="NF008113">
    <property type="entry name" value="PRK10860.1"/>
    <property type="match status" value="1"/>
</dbReference>
<evidence type="ECO:0000256" key="8">
    <source>
        <dbReference type="HAMAP-Rule" id="MF_00972"/>
    </source>
</evidence>
<evidence type="ECO:0000256" key="7">
    <source>
        <dbReference type="ARBA" id="ARBA00048045"/>
    </source>
</evidence>
<dbReference type="PANTHER" id="PTHR11079">
    <property type="entry name" value="CYTOSINE DEAMINASE FAMILY MEMBER"/>
    <property type="match status" value="1"/>
</dbReference>
<sequence length="159" mass="17401">MPVPRPEHVEWMRLALAEATAALETGDVPVGAVVVRGGEVIATGRNERELHDDPTAHAELLAIREAARVTGDRHLTDCTLVVTLEPCVMCAGAIVAARVPTVVFGAWDEKAGAAGSLYDVLRDRRLNHRAEVYAGIEEDAASRLLRDFFEDPRRRPRVD</sequence>
<keyword evidence="5 8" id="KW-0378">Hydrolase</keyword>
<evidence type="ECO:0000256" key="6">
    <source>
        <dbReference type="ARBA" id="ARBA00022833"/>
    </source>
</evidence>
<evidence type="ECO:0000256" key="1">
    <source>
        <dbReference type="ARBA" id="ARBA00010669"/>
    </source>
</evidence>
<comment type="catalytic activity">
    <reaction evidence="7 8">
        <text>adenosine(34) in tRNA + H2O + H(+) = inosine(34) in tRNA + NH4(+)</text>
        <dbReference type="Rhea" id="RHEA:43168"/>
        <dbReference type="Rhea" id="RHEA-COMP:10373"/>
        <dbReference type="Rhea" id="RHEA-COMP:10374"/>
        <dbReference type="ChEBI" id="CHEBI:15377"/>
        <dbReference type="ChEBI" id="CHEBI:15378"/>
        <dbReference type="ChEBI" id="CHEBI:28938"/>
        <dbReference type="ChEBI" id="CHEBI:74411"/>
        <dbReference type="ChEBI" id="CHEBI:82852"/>
        <dbReference type="EC" id="3.5.4.33"/>
    </reaction>
</comment>
<reference evidence="10 11" key="1">
    <citation type="journal article" date="2019" name="Int. J. Syst. Evol. Microbiol.">
        <title>The Global Catalogue of Microorganisms (GCM) 10K type strain sequencing project: providing services to taxonomists for standard genome sequencing and annotation.</title>
        <authorList>
            <consortium name="The Broad Institute Genomics Platform"/>
            <consortium name="The Broad Institute Genome Sequencing Center for Infectious Disease"/>
            <person name="Wu L."/>
            <person name="Ma J."/>
        </authorList>
    </citation>
    <scope>NUCLEOTIDE SEQUENCE [LARGE SCALE GENOMIC DNA]</scope>
    <source>
        <strain evidence="10 11">JCM 15672</strain>
    </source>
</reference>
<proteinExistence type="inferred from homology"/>
<feature type="binding site" evidence="8">
    <location>
        <position position="57"/>
    </location>
    <ligand>
        <name>Zn(2+)</name>
        <dbReference type="ChEBI" id="CHEBI:29105"/>
        <note>catalytic</note>
    </ligand>
</feature>